<keyword evidence="5" id="KW-0732">Signal</keyword>
<evidence type="ECO:0000256" key="3">
    <source>
        <dbReference type="ARBA" id="ARBA00022452"/>
    </source>
</evidence>
<dbReference type="Gene3D" id="2.40.170.20">
    <property type="entry name" value="TonB-dependent receptor, beta-barrel domain"/>
    <property type="match status" value="1"/>
</dbReference>
<reference evidence="14 15" key="1">
    <citation type="submission" date="2020-02" db="EMBL/GenBank/DDBJ databases">
        <title>Complete genome sequence of Flavobacteriaceae bacterium.</title>
        <authorList>
            <person name="Kim S.-J."/>
            <person name="Kim Y.-S."/>
            <person name="Kim K.-H."/>
        </authorList>
    </citation>
    <scope>NUCLEOTIDE SEQUENCE [LARGE SCALE GENOMIC DNA]</scope>
    <source>
        <strain evidence="14 15">RR4-40</strain>
    </source>
</reference>
<evidence type="ECO:0000256" key="9">
    <source>
        <dbReference type="ARBA" id="ARBA00023237"/>
    </source>
</evidence>
<dbReference type="InterPro" id="IPR037066">
    <property type="entry name" value="Plug_dom_sf"/>
</dbReference>
<dbReference type="InterPro" id="IPR000531">
    <property type="entry name" value="Beta-barrel_TonB"/>
</dbReference>
<dbReference type="KEGG" id="mgel:G5B37_14280"/>
<evidence type="ECO:0000256" key="10">
    <source>
        <dbReference type="PROSITE-ProRule" id="PRU01360"/>
    </source>
</evidence>
<dbReference type="PANTHER" id="PTHR30069">
    <property type="entry name" value="TONB-DEPENDENT OUTER MEMBRANE RECEPTOR"/>
    <property type="match status" value="1"/>
</dbReference>
<name>A0A6G6GQE0_9FLAO</name>
<dbReference type="GO" id="GO:0044718">
    <property type="term" value="P:siderophore transmembrane transport"/>
    <property type="evidence" value="ECO:0007669"/>
    <property type="project" value="TreeGrafter"/>
</dbReference>
<keyword evidence="6 11" id="KW-0798">TonB box</keyword>
<organism evidence="14 15">
    <name type="scientific">Rasiella rasia</name>
    <dbReference type="NCBI Taxonomy" id="2744027"/>
    <lineage>
        <taxon>Bacteria</taxon>
        <taxon>Pseudomonadati</taxon>
        <taxon>Bacteroidota</taxon>
        <taxon>Flavobacteriia</taxon>
        <taxon>Flavobacteriales</taxon>
        <taxon>Flavobacteriaceae</taxon>
        <taxon>Rasiella</taxon>
    </lineage>
</organism>
<keyword evidence="9 10" id="KW-0998">Cell outer membrane</keyword>
<proteinExistence type="inferred from homology"/>
<evidence type="ECO:0000256" key="2">
    <source>
        <dbReference type="ARBA" id="ARBA00022448"/>
    </source>
</evidence>
<evidence type="ECO:0000256" key="11">
    <source>
        <dbReference type="RuleBase" id="RU003357"/>
    </source>
</evidence>
<keyword evidence="7 10" id="KW-0472">Membrane</keyword>
<comment type="subcellular location">
    <subcellularLocation>
        <location evidence="1 10">Cell outer membrane</location>
        <topology evidence="1 10">Multi-pass membrane protein</topology>
    </subcellularLocation>
</comment>
<gene>
    <name evidence="14" type="ORF">G5B37_14280</name>
</gene>
<comment type="similarity">
    <text evidence="10 11">Belongs to the TonB-dependent receptor family.</text>
</comment>
<keyword evidence="15" id="KW-1185">Reference proteome</keyword>
<dbReference type="InterPro" id="IPR012910">
    <property type="entry name" value="Plug_dom"/>
</dbReference>
<dbReference type="PROSITE" id="PS52016">
    <property type="entry name" value="TONB_DEPENDENT_REC_3"/>
    <property type="match status" value="1"/>
</dbReference>
<evidence type="ECO:0000259" key="12">
    <source>
        <dbReference type="Pfam" id="PF00593"/>
    </source>
</evidence>
<dbReference type="PANTHER" id="PTHR30069:SF29">
    <property type="entry name" value="HEMOGLOBIN AND HEMOGLOBIN-HAPTOGLOBIN-BINDING PROTEIN 1-RELATED"/>
    <property type="match status" value="1"/>
</dbReference>
<dbReference type="SUPFAM" id="SSF56935">
    <property type="entry name" value="Porins"/>
    <property type="match status" value="1"/>
</dbReference>
<dbReference type="Gene3D" id="2.170.130.10">
    <property type="entry name" value="TonB-dependent receptor, plug domain"/>
    <property type="match status" value="1"/>
</dbReference>
<protein>
    <submittedName>
        <fullName evidence="14">TonB-dependent receptor</fullName>
    </submittedName>
</protein>
<keyword evidence="4 10" id="KW-0812">Transmembrane</keyword>
<dbReference type="InterPro" id="IPR008969">
    <property type="entry name" value="CarboxyPept-like_regulatory"/>
</dbReference>
<dbReference type="Pfam" id="PF07715">
    <property type="entry name" value="Plug"/>
    <property type="match status" value="1"/>
</dbReference>
<dbReference type="GO" id="GO:0015344">
    <property type="term" value="F:siderophore uptake transmembrane transporter activity"/>
    <property type="evidence" value="ECO:0007669"/>
    <property type="project" value="TreeGrafter"/>
</dbReference>
<sequence length="788" mass="88517">MKLKNILWVVCLFIGITAFSQEKYTLSGIVSEADTGETLFGVNVVIPALETGAITNEYGFYSITLPEGTYDVYFSTIGFATVKNSVTLSENTTLNNALAIDTQQLDEVIIKTDIEALNIRKPEMSVNRLTAETIKKIPVVLGEKDVIKAITLLPGVTNAGEGASGFNVRGGAADQNLILLDEATLYNSSHLFGFFSVFNPDAIKDLTLYKGGIPARYGGRISSVLDIYQKDGNKKQFKANGGIGLVASRLLLEGPIKKDTASFLVGGRSSYAHLFLPLFDNDNIAYFYDLNTKISYNLNEKNRIFLSGYFGRDVFSIADSFSNNFGNATINLRWNHIFNDKLFSNLSLIYSDYYYGLELNFVEFDFDSGIQNFNLKYDFTHYLSDNLKLQYGLNGIYYQFNPGEINPTTETSGINPFKLTDKYATENALYADAEIEVTDQLSVQAGLRFSTFNRLGQDALNVYSNDNPILYNSDLDIYQKATPIDTISFKRSETIKSFANLEPRIAAAFQLNETSSVKASYNRTAQYIHLISNTTSPTPFDIYAPSGKFIEPQLADQVAAGFFKKFENYSFEVETFYKTVSNRLDYVDDADLIANDAVEQILLNGEARAYGLELLFRKTEGKLTGWIAYTLSKSEQRTPGRTTEEIGINNGQWYNSAWDKPHDISVTAQYELNKKWSFSANGIYQTGRPSTFPNGQYEFNNIVVPVYEARNSSRLAAFHHIDIAATWTPKPNNPKRWKSEWVFSVYNIYNRRNAASLSFRENTDIGQNEAVRLSIFGIIPAITYNFKF</sequence>
<accession>A0A6G6GQE0</accession>
<dbReference type="Proteomes" id="UP000505306">
    <property type="component" value="Chromosome"/>
</dbReference>
<evidence type="ECO:0000256" key="5">
    <source>
        <dbReference type="ARBA" id="ARBA00022729"/>
    </source>
</evidence>
<feature type="domain" description="TonB-dependent receptor plug" evidence="13">
    <location>
        <begin position="122"/>
        <end position="220"/>
    </location>
</feature>
<keyword evidence="2 10" id="KW-0813">Transport</keyword>
<evidence type="ECO:0000256" key="4">
    <source>
        <dbReference type="ARBA" id="ARBA00022692"/>
    </source>
</evidence>
<evidence type="ECO:0000256" key="6">
    <source>
        <dbReference type="ARBA" id="ARBA00023077"/>
    </source>
</evidence>
<dbReference type="AlphaFoldDB" id="A0A6G6GQE0"/>
<dbReference type="InterPro" id="IPR039426">
    <property type="entry name" value="TonB-dep_rcpt-like"/>
</dbReference>
<keyword evidence="3 10" id="KW-1134">Transmembrane beta strand</keyword>
<dbReference type="Gene3D" id="2.60.40.1120">
    <property type="entry name" value="Carboxypeptidase-like, regulatory domain"/>
    <property type="match status" value="1"/>
</dbReference>
<dbReference type="EMBL" id="CP049057">
    <property type="protein sequence ID" value="QIE60680.1"/>
    <property type="molecule type" value="Genomic_DNA"/>
</dbReference>
<dbReference type="GO" id="GO:0009279">
    <property type="term" value="C:cell outer membrane"/>
    <property type="evidence" value="ECO:0007669"/>
    <property type="project" value="UniProtKB-SubCell"/>
</dbReference>
<dbReference type="SUPFAM" id="SSF49464">
    <property type="entry name" value="Carboxypeptidase regulatory domain-like"/>
    <property type="match status" value="1"/>
</dbReference>
<evidence type="ECO:0000259" key="13">
    <source>
        <dbReference type="Pfam" id="PF07715"/>
    </source>
</evidence>
<dbReference type="InterPro" id="IPR036942">
    <property type="entry name" value="Beta-barrel_TonB_sf"/>
</dbReference>
<evidence type="ECO:0000313" key="15">
    <source>
        <dbReference type="Proteomes" id="UP000505306"/>
    </source>
</evidence>
<evidence type="ECO:0000313" key="14">
    <source>
        <dbReference type="EMBL" id="QIE60680.1"/>
    </source>
</evidence>
<keyword evidence="8 14" id="KW-0675">Receptor</keyword>
<evidence type="ECO:0000256" key="7">
    <source>
        <dbReference type="ARBA" id="ARBA00023136"/>
    </source>
</evidence>
<dbReference type="Pfam" id="PF00593">
    <property type="entry name" value="TonB_dep_Rec_b-barrel"/>
    <property type="match status" value="1"/>
</dbReference>
<evidence type="ECO:0000256" key="1">
    <source>
        <dbReference type="ARBA" id="ARBA00004571"/>
    </source>
</evidence>
<dbReference type="Pfam" id="PF13715">
    <property type="entry name" value="CarbopepD_reg_2"/>
    <property type="match status" value="1"/>
</dbReference>
<evidence type="ECO:0000256" key="8">
    <source>
        <dbReference type="ARBA" id="ARBA00023170"/>
    </source>
</evidence>
<feature type="domain" description="TonB-dependent receptor-like beta-barrel" evidence="12">
    <location>
        <begin position="298"/>
        <end position="748"/>
    </location>
</feature>